<dbReference type="AlphaFoldDB" id="A0A1I6JNI1"/>
<dbReference type="PANTHER" id="PTHR30461:SF23">
    <property type="entry name" value="DNA RECOMBINASE-RELATED"/>
    <property type="match status" value="1"/>
</dbReference>
<reference evidence="2 3" key="1">
    <citation type="submission" date="2016-10" db="EMBL/GenBank/DDBJ databases">
        <authorList>
            <person name="de Groot N.N."/>
        </authorList>
    </citation>
    <scope>NUCLEOTIDE SEQUENCE [LARGE SCALE GENOMIC DNA]</scope>
    <source>
        <strain evidence="2 3">743A</strain>
    </source>
</reference>
<dbReference type="STRING" id="37658.SAMN05661086_01807"/>
<dbReference type="PANTHER" id="PTHR30461">
    <property type="entry name" value="DNA-INVERTASE FROM LAMBDOID PROPHAGE"/>
    <property type="match status" value="1"/>
</dbReference>
<dbReference type="Pfam" id="PF07508">
    <property type="entry name" value="Recombinase"/>
    <property type="match status" value="1"/>
</dbReference>
<dbReference type="Pfam" id="PF00239">
    <property type="entry name" value="Resolvase"/>
    <property type="match status" value="1"/>
</dbReference>
<evidence type="ECO:0000313" key="3">
    <source>
        <dbReference type="Proteomes" id="UP000199659"/>
    </source>
</evidence>
<dbReference type="Proteomes" id="UP000199659">
    <property type="component" value="Unassembled WGS sequence"/>
</dbReference>
<organism evidence="2 3">
    <name type="scientific">Anaeromicropila populeti</name>
    <dbReference type="NCBI Taxonomy" id="37658"/>
    <lineage>
        <taxon>Bacteria</taxon>
        <taxon>Bacillati</taxon>
        <taxon>Bacillota</taxon>
        <taxon>Clostridia</taxon>
        <taxon>Lachnospirales</taxon>
        <taxon>Lachnospiraceae</taxon>
        <taxon>Anaeromicropila</taxon>
    </lineage>
</organism>
<dbReference type="InterPro" id="IPR050639">
    <property type="entry name" value="SSR_resolvase"/>
</dbReference>
<dbReference type="PROSITE" id="PS51737">
    <property type="entry name" value="RECOMBINASE_DNA_BIND"/>
    <property type="match status" value="1"/>
</dbReference>
<name>A0A1I6JNI1_9FIRM</name>
<dbReference type="RefSeq" id="WP_092560359.1">
    <property type="nucleotide sequence ID" value="NZ_FOYZ01000006.1"/>
</dbReference>
<dbReference type="Gene3D" id="3.40.50.1390">
    <property type="entry name" value="Resolvase, N-terminal catalytic domain"/>
    <property type="match status" value="1"/>
</dbReference>
<dbReference type="Gene3D" id="3.90.1750.20">
    <property type="entry name" value="Putative Large Serine Recombinase, Chain B, Domain 2"/>
    <property type="match status" value="1"/>
</dbReference>
<evidence type="ECO:0000313" key="2">
    <source>
        <dbReference type="EMBL" id="SFR80536.1"/>
    </source>
</evidence>
<sequence length="311" mass="35908">MRNKAGIYLRISKEERLAENQGENSLAHQRQYILDFIHRREEFIDWEIIEFADDGFSGTSFQRDSVQKMLQWAEKGILQCIIVKDISRFGRNYIETGTYLEVVFPQWNIRFIAINDFYDSFSVKGNIAGIDVSFRTIVYDLYSKDISQKVKAALEIRKKRGCFMGAAAPFGYLKSTQNKGRLEVDRKSAVVVKRIFQLRSEGLKLDEIASLLNQEGILPPSEYRKERLSQAGKDKKEGNNGKTIWSKSTISRILKNPVYIGTIVNGRQQAVQIGMKKKCNRKRSQWICVENCHDPIVSKKLFDFVQNILCK</sequence>
<dbReference type="InterPro" id="IPR011109">
    <property type="entry name" value="DNA_bind_recombinase_dom"/>
</dbReference>
<dbReference type="GO" id="GO:0003677">
    <property type="term" value="F:DNA binding"/>
    <property type="evidence" value="ECO:0007669"/>
    <property type="project" value="InterPro"/>
</dbReference>
<proteinExistence type="predicted"/>
<gene>
    <name evidence="2" type="ORF">SAMN05661086_01807</name>
</gene>
<dbReference type="InterPro" id="IPR038109">
    <property type="entry name" value="DNA_bind_recomb_sf"/>
</dbReference>
<keyword evidence="3" id="KW-1185">Reference proteome</keyword>
<dbReference type="InterPro" id="IPR006119">
    <property type="entry name" value="Resolv_N"/>
</dbReference>
<protein>
    <submittedName>
        <fullName evidence="2">Site-specific DNA recombinase</fullName>
    </submittedName>
</protein>
<dbReference type="OrthoDB" id="9784557at2"/>
<dbReference type="EMBL" id="FOYZ01000006">
    <property type="protein sequence ID" value="SFR80536.1"/>
    <property type="molecule type" value="Genomic_DNA"/>
</dbReference>
<dbReference type="SMART" id="SM00857">
    <property type="entry name" value="Resolvase"/>
    <property type="match status" value="1"/>
</dbReference>
<dbReference type="InterPro" id="IPR036162">
    <property type="entry name" value="Resolvase-like_N_sf"/>
</dbReference>
<dbReference type="SUPFAM" id="SSF53041">
    <property type="entry name" value="Resolvase-like"/>
    <property type="match status" value="1"/>
</dbReference>
<feature type="domain" description="Recombinase" evidence="1">
    <location>
        <begin position="169"/>
        <end position="311"/>
    </location>
</feature>
<accession>A0A1I6JNI1</accession>
<evidence type="ECO:0000259" key="1">
    <source>
        <dbReference type="PROSITE" id="PS51737"/>
    </source>
</evidence>
<dbReference type="GO" id="GO:0000150">
    <property type="term" value="F:DNA strand exchange activity"/>
    <property type="evidence" value="ECO:0007669"/>
    <property type="project" value="InterPro"/>
</dbReference>